<dbReference type="OrthoDB" id="1909384at2759"/>
<comment type="subcellular location">
    <subcellularLocation>
        <location evidence="1">Membrane</location>
        <topology evidence="1">Single-pass membrane protein</topology>
    </subcellularLocation>
</comment>
<evidence type="ECO:0000313" key="9">
    <source>
        <dbReference type="EMBL" id="CAD6343086.1"/>
    </source>
</evidence>
<sequence>DAIMAIKIEYGVKKNWMGDPCFPTKYTWEGVKCSNTSRITSLDLSNSSLHGTISKNFTLLTALKTLDLSYNQLSGSIPDSLPSLPSLQVLNVSGNQLSDESLCKNYTGPLIFRHDGGSVCNKPSPSPQRNKVAIIAISVVVPVLVVILLLAYFIWWQKRKPN</sequence>
<reference evidence="9" key="1">
    <citation type="submission" date="2020-10" db="EMBL/GenBank/DDBJ databases">
        <authorList>
            <person name="Han B."/>
            <person name="Lu T."/>
            <person name="Zhao Q."/>
            <person name="Huang X."/>
            <person name="Zhao Y."/>
        </authorList>
    </citation>
    <scope>NUCLEOTIDE SEQUENCE</scope>
</reference>
<evidence type="ECO:0000313" key="10">
    <source>
        <dbReference type="Proteomes" id="UP000604825"/>
    </source>
</evidence>
<dbReference type="Gene3D" id="3.80.10.10">
    <property type="entry name" value="Ribonuclease Inhibitor"/>
    <property type="match status" value="1"/>
</dbReference>
<feature type="non-terminal residue" evidence="9">
    <location>
        <position position="1"/>
    </location>
</feature>
<dbReference type="SUPFAM" id="SSF52058">
    <property type="entry name" value="L domain-like"/>
    <property type="match status" value="1"/>
</dbReference>
<comment type="caution">
    <text evidence="9">The sequence shown here is derived from an EMBL/GenBank/DDBJ whole genome shotgun (WGS) entry which is preliminary data.</text>
</comment>
<evidence type="ECO:0008006" key="11">
    <source>
        <dbReference type="Google" id="ProtNLM"/>
    </source>
</evidence>
<feature type="non-terminal residue" evidence="9">
    <location>
        <position position="162"/>
    </location>
</feature>
<dbReference type="Proteomes" id="UP000604825">
    <property type="component" value="Unassembled WGS sequence"/>
</dbReference>
<keyword evidence="6 8" id="KW-1133">Transmembrane helix</keyword>
<keyword evidence="7 8" id="KW-0472">Membrane</keyword>
<keyword evidence="2" id="KW-0433">Leucine-rich repeat</keyword>
<dbReference type="AlphaFoldDB" id="A0A811SLP8"/>
<evidence type="ECO:0000256" key="4">
    <source>
        <dbReference type="ARBA" id="ARBA00022729"/>
    </source>
</evidence>
<dbReference type="GO" id="GO:0016020">
    <property type="term" value="C:membrane"/>
    <property type="evidence" value="ECO:0007669"/>
    <property type="project" value="UniProtKB-SubCell"/>
</dbReference>
<evidence type="ECO:0000256" key="6">
    <source>
        <dbReference type="ARBA" id="ARBA00022989"/>
    </source>
</evidence>
<dbReference type="PANTHER" id="PTHR45631:SF6">
    <property type="entry name" value="OS09G0352000 PROTEIN"/>
    <property type="match status" value="1"/>
</dbReference>
<evidence type="ECO:0000256" key="1">
    <source>
        <dbReference type="ARBA" id="ARBA00004167"/>
    </source>
</evidence>
<keyword evidence="4" id="KW-0732">Signal</keyword>
<accession>A0A811SLP8</accession>
<feature type="transmembrane region" description="Helical" evidence="8">
    <location>
        <begin position="132"/>
        <end position="155"/>
    </location>
</feature>
<dbReference type="Pfam" id="PF13855">
    <property type="entry name" value="LRR_8"/>
    <property type="match status" value="1"/>
</dbReference>
<dbReference type="PROSITE" id="PS51450">
    <property type="entry name" value="LRR"/>
    <property type="match status" value="1"/>
</dbReference>
<dbReference type="EMBL" id="CAJGYO010000677">
    <property type="protein sequence ID" value="CAD6343086.1"/>
    <property type="molecule type" value="Genomic_DNA"/>
</dbReference>
<dbReference type="PRINTS" id="PR00019">
    <property type="entry name" value="LEURICHRPT"/>
</dbReference>
<keyword evidence="3 8" id="KW-0812">Transmembrane</keyword>
<evidence type="ECO:0000256" key="2">
    <source>
        <dbReference type="ARBA" id="ARBA00022614"/>
    </source>
</evidence>
<keyword evidence="10" id="KW-1185">Reference proteome</keyword>
<dbReference type="PANTHER" id="PTHR45631">
    <property type="entry name" value="OS07G0107800 PROTEIN-RELATED"/>
    <property type="match status" value="1"/>
</dbReference>
<evidence type="ECO:0000256" key="7">
    <source>
        <dbReference type="ARBA" id="ARBA00023136"/>
    </source>
</evidence>
<protein>
    <recommendedName>
        <fullName evidence="11">Leucine-rich repeat receptor-like protein kinase</fullName>
    </recommendedName>
</protein>
<evidence type="ECO:0000256" key="3">
    <source>
        <dbReference type="ARBA" id="ARBA00022692"/>
    </source>
</evidence>
<organism evidence="9 10">
    <name type="scientific">Miscanthus lutarioriparius</name>
    <dbReference type="NCBI Taxonomy" id="422564"/>
    <lineage>
        <taxon>Eukaryota</taxon>
        <taxon>Viridiplantae</taxon>
        <taxon>Streptophyta</taxon>
        <taxon>Embryophyta</taxon>
        <taxon>Tracheophyta</taxon>
        <taxon>Spermatophyta</taxon>
        <taxon>Magnoliopsida</taxon>
        <taxon>Liliopsida</taxon>
        <taxon>Poales</taxon>
        <taxon>Poaceae</taxon>
        <taxon>PACMAD clade</taxon>
        <taxon>Panicoideae</taxon>
        <taxon>Andropogonodae</taxon>
        <taxon>Andropogoneae</taxon>
        <taxon>Saccharinae</taxon>
        <taxon>Miscanthus</taxon>
    </lineage>
</organism>
<dbReference type="InterPro" id="IPR032675">
    <property type="entry name" value="LRR_dom_sf"/>
</dbReference>
<evidence type="ECO:0000256" key="8">
    <source>
        <dbReference type="SAM" id="Phobius"/>
    </source>
</evidence>
<evidence type="ECO:0000256" key="5">
    <source>
        <dbReference type="ARBA" id="ARBA00022737"/>
    </source>
</evidence>
<name>A0A811SLP8_9POAL</name>
<gene>
    <name evidence="9" type="ORF">NCGR_LOCUS67186</name>
</gene>
<proteinExistence type="predicted"/>
<keyword evidence="5" id="KW-0677">Repeat</keyword>
<dbReference type="FunFam" id="3.80.10.10:FF:000129">
    <property type="entry name" value="Leucine-rich repeat receptor-like kinase"/>
    <property type="match status" value="1"/>
</dbReference>
<dbReference type="InterPro" id="IPR001611">
    <property type="entry name" value="Leu-rich_rpt"/>
</dbReference>